<evidence type="ECO:0000313" key="3">
    <source>
        <dbReference type="Proteomes" id="UP000077066"/>
    </source>
</evidence>
<evidence type="ECO:0000256" key="1">
    <source>
        <dbReference type="SAM" id="Coils"/>
    </source>
</evidence>
<dbReference type="Proteomes" id="UP000077066">
    <property type="component" value="Unassembled WGS sequence"/>
</dbReference>
<sequence>MIISLIKEETSKEFIEKMEEKYNSYEQLEEAFQKTKRTILHVDLENWKYLKNNPEETIQLTETLFTNELNIGENEIELLNLIKSKTPKSIRELAKIIDKDISTIQPKIKKLENEGLIELKQGGKNSKIPIVNYDKIEIAI</sequence>
<dbReference type="EMBL" id="LWMT01000004">
    <property type="protein sequence ID" value="KZX17639.1"/>
    <property type="molecule type" value="Genomic_DNA"/>
</dbReference>
<dbReference type="Pfam" id="PF25212">
    <property type="entry name" value="HVO_A0114"/>
    <property type="match status" value="1"/>
</dbReference>
<keyword evidence="1" id="KW-0175">Coiled coil</keyword>
<feature type="coiled-coil region" evidence="1">
    <location>
        <begin position="11"/>
        <end position="38"/>
    </location>
</feature>
<dbReference type="Gene3D" id="1.10.10.10">
    <property type="entry name" value="Winged helix-like DNA-binding domain superfamily/Winged helix DNA-binding domain"/>
    <property type="match status" value="1"/>
</dbReference>
<proteinExistence type="predicted"/>
<keyword evidence="3" id="KW-1185">Reference proteome</keyword>
<name>A0A166FG33_9EURY</name>
<comment type="caution">
    <text evidence="2">The sequence shown here is derived from an EMBL/GenBank/DDBJ whole genome shotgun (WGS) entry which is preliminary data.</text>
</comment>
<accession>A0A166FG33</accession>
<dbReference type="RefSeq" id="WP_066970174.1">
    <property type="nucleotide sequence ID" value="NZ_LWMT01000004.1"/>
</dbReference>
<dbReference type="OrthoDB" id="325082at2157"/>
<evidence type="ECO:0000313" key="2">
    <source>
        <dbReference type="EMBL" id="KZX17639.1"/>
    </source>
</evidence>
<organism evidence="2 3">
    <name type="scientific">Methanobrevibacter filiformis</name>
    <dbReference type="NCBI Taxonomy" id="55758"/>
    <lineage>
        <taxon>Archaea</taxon>
        <taxon>Methanobacteriati</taxon>
        <taxon>Methanobacteriota</taxon>
        <taxon>Methanomada group</taxon>
        <taxon>Methanobacteria</taxon>
        <taxon>Methanobacteriales</taxon>
        <taxon>Methanobacteriaceae</taxon>
        <taxon>Methanobrevibacter</taxon>
    </lineage>
</organism>
<protein>
    <submittedName>
        <fullName evidence="2">Sugar-specific transcriptional regulator TrmB</fullName>
    </submittedName>
</protein>
<dbReference type="SUPFAM" id="SSF46785">
    <property type="entry name" value="Winged helix' DNA-binding domain"/>
    <property type="match status" value="1"/>
</dbReference>
<dbReference type="InterPro" id="IPR036388">
    <property type="entry name" value="WH-like_DNA-bd_sf"/>
</dbReference>
<gene>
    <name evidence="2" type="ORF">MBFIL_00260</name>
</gene>
<reference evidence="2 3" key="1">
    <citation type="submission" date="2016-04" db="EMBL/GenBank/DDBJ databases">
        <title>Genome sequence of Methanobrevibacter filiformis DSM 11501.</title>
        <authorList>
            <person name="Poehlein A."/>
            <person name="Seedorf H."/>
            <person name="Daniel R."/>
        </authorList>
    </citation>
    <scope>NUCLEOTIDE SEQUENCE [LARGE SCALE GENOMIC DNA]</scope>
    <source>
        <strain evidence="2 3">DSM 11501</strain>
    </source>
</reference>
<dbReference type="AlphaFoldDB" id="A0A166FG33"/>
<dbReference type="InterPro" id="IPR036390">
    <property type="entry name" value="WH_DNA-bd_sf"/>
</dbReference>
<dbReference type="PATRIC" id="fig|55758.3.peg.31"/>